<name>A0A380KBN2_9STRE</name>
<gene>
    <name evidence="2" type="ORF">NCTC12224_01671</name>
</gene>
<dbReference type="AlphaFoldDB" id="A0A380KBN2"/>
<keyword evidence="1" id="KW-0812">Transmembrane</keyword>
<keyword evidence="3" id="KW-1185">Reference proteome</keyword>
<evidence type="ECO:0000313" key="3">
    <source>
        <dbReference type="Proteomes" id="UP000254924"/>
    </source>
</evidence>
<proteinExistence type="predicted"/>
<evidence type="ECO:0000256" key="1">
    <source>
        <dbReference type="SAM" id="Phobius"/>
    </source>
</evidence>
<accession>A0A380KBN2</accession>
<feature type="transmembrane region" description="Helical" evidence="1">
    <location>
        <begin position="33"/>
        <end position="60"/>
    </location>
</feature>
<evidence type="ECO:0000313" key="2">
    <source>
        <dbReference type="EMBL" id="SUN62009.1"/>
    </source>
</evidence>
<keyword evidence="1" id="KW-1133">Transmembrane helix</keyword>
<dbReference type="GeneID" id="78356952"/>
<sequence>MNPILATILIANMLFMIYDMIRKRQSNRYAWFVLSMSLLYLKSDSWLFMTCIVIYSYLFYSERKQNGDMKKEINR</sequence>
<reference evidence="2 3" key="1">
    <citation type="submission" date="2018-06" db="EMBL/GenBank/DDBJ databases">
        <authorList>
            <consortium name="Pathogen Informatics"/>
            <person name="Doyle S."/>
        </authorList>
    </citation>
    <scope>NUCLEOTIDE SEQUENCE [LARGE SCALE GENOMIC DNA]</scope>
    <source>
        <strain evidence="2 3">NCTC12224</strain>
    </source>
</reference>
<dbReference type="Proteomes" id="UP000254924">
    <property type="component" value="Unassembled WGS sequence"/>
</dbReference>
<protein>
    <submittedName>
        <fullName evidence="2">Uncharacterized protein</fullName>
    </submittedName>
</protein>
<organism evidence="2 3">
    <name type="scientific">Streptococcus hyointestinalis</name>
    <dbReference type="NCBI Taxonomy" id="1337"/>
    <lineage>
        <taxon>Bacteria</taxon>
        <taxon>Bacillati</taxon>
        <taxon>Bacillota</taxon>
        <taxon>Bacilli</taxon>
        <taxon>Lactobacillales</taxon>
        <taxon>Streptococcaceae</taxon>
        <taxon>Streptococcus</taxon>
    </lineage>
</organism>
<dbReference type="EMBL" id="UHFN01000007">
    <property type="protein sequence ID" value="SUN62009.1"/>
    <property type="molecule type" value="Genomic_DNA"/>
</dbReference>
<dbReference type="RefSeq" id="WP_115269733.1">
    <property type="nucleotide sequence ID" value="NZ_JBNPNB010000019.1"/>
</dbReference>
<feature type="transmembrane region" description="Helical" evidence="1">
    <location>
        <begin position="6"/>
        <end position="21"/>
    </location>
</feature>
<keyword evidence="1" id="KW-0472">Membrane</keyword>